<organism evidence="6 7">
    <name type="scientific">Pseudomonas abietaniphila</name>
    <dbReference type="NCBI Taxonomy" id="89065"/>
    <lineage>
        <taxon>Bacteria</taxon>
        <taxon>Pseudomonadati</taxon>
        <taxon>Pseudomonadota</taxon>
        <taxon>Gammaproteobacteria</taxon>
        <taxon>Pseudomonadales</taxon>
        <taxon>Pseudomonadaceae</taxon>
        <taxon>Pseudomonas</taxon>
    </lineage>
</organism>
<sequence length="198" mass="21828">MTVTERKHARQHILDVAKLIIGRKGFSAVGLNEVLQAAQVPKGSFYNYFGSKDVFGVALLDGYFETYMDDVTRIFSRTGLSEYQKLDLYWQQWIDNQTSETESGNCLAVKLGAEVADLSEPMRLALERGTARIIAALAASIARGLEERSVTVSEGAERTAFRLYSLWLGASVMAKITRSASPFVDASVMTRAVLKHPG</sequence>
<dbReference type="EMBL" id="FNCO01000001">
    <property type="protein sequence ID" value="SDG14515.1"/>
    <property type="molecule type" value="Genomic_DNA"/>
</dbReference>
<dbReference type="AlphaFoldDB" id="A0A1G7RUP7"/>
<dbReference type="InterPro" id="IPR001647">
    <property type="entry name" value="HTH_TetR"/>
</dbReference>
<dbReference type="SUPFAM" id="SSF46689">
    <property type="entry name" value="Homeodomain-like"/>
    <property type="match status" value="1"/>
</dbReference>
<keyword evidence="2 4" id="KW-0238">DNA-binding</keyword>
<feature type="DNA-binding region" description="H-T-H motif" evidence="4">
    <location>
        <begin position="30"/>
        <end position="49"/>
    </location>
</feature>
<dbReference type="PANTHER" id="PTHR47506">
    <property type="entry name" value="TRANSCRIPTIONAL REGULATORY PROTEIN"/>
    <property type="match status" value="1"/>
</dbReference>
<evidence type="ECO:0000256" key="4">
    <source>
        <dbReference type="PROSITE-ProRule" id="PRU00335"/>
    </source>
</evidence>
<evidence type="ECO:0000256" key="3">
    <source>
        <dbReference type="ARBA" id="ARBA00023163"/>
    </source>
</evidence>
<evidence type="ECO:0000259" key="5">
    <source>
        <dbReference type="PROSITE" id="PS50977"/>
    </source>
</evidence>
<dbReference type="InterPro" id="IPR009057">
    <property type="entry name" value="Homeodomain-like_sf"/>
</dbReference>
<dbReference type="Proteomes" id="UP000182894">
    <property type="component" value="Unassembled WGS sequence"/>
</dbReference>
<gene>
    <name evidence="6" type="ORF">SAMN05216605_101266</name>
</gene>
<dbReference type="Pfam" id="PF16925">
    <property type="entry name" value="TetR_C_13"/>
    <property type="match status" value="1"/>
</dbReference>
<dbReference type="PANTHER" id="PTHR47506:SF6">
    <property type="entry name" value="HTH-TYPE TRANSCRIPTIONAL REPRESSOR NEMR"/>
    <property type="match status" value="1"/>
</dbReference>
<protein>
    <submittedName>
        <fullName evidence="6">Transcriptional regulator, TetR family</fullName>
    </submittedName>
</protein>
<dbReference type="InterPro" id="IPR036271">
    <property type="entry name" value="Tet_transcr_reg_TetR-rel_C_sf"/>
</dbReference>
<keyword evidence="3" id="KW-0804">Transcription</keyword>
<feature type="domain" description="HTH tetR-type" evidence="5">
    <location>
        <begin position="7"/>
        <end position="67"/>
    </location>
</feature>
<evidence type="ECO:0000313" key="6">
    <source>
        <dbReference type="EMBL" id="SDG14515.1"/>
    </source>
</evidence>
<dbReference type="Pfam" id="PF00440">
    <property type="entry name" value="TetR_N"/>
    <property type="match status" value="1"/>
</dbReference>
<accession>A0A1G7RUP7</accession>
<keyword evidence="7" id="KW-1185">Reference proteome</keyword>
<name>A0A1G7RUP7_9PSED</name>
<dbReference type="InterPro" id="IPR011075">
    <property type="entry name" value="TetR_C"/>
</dbReference>
<reference evidence="7" key="1">
    <citation type="submission" date="2016-10" db="EMBL/GenBank/DDBJ databases">
        <authorList>
            <person name="Varghese N."/>
            <person name="Submissions S."/>
        </authorList>
    </citation>
    <scope>NUCLEOTIDE SEQUENCE [LARGE SCALE GENOMIC DNA]</scope>
    <source>
        <strain evidence="7">ATCC 700689</strain>
    </source>
</reference>
<keyword evidence="1" id="KW-0805">Transcription regulation</keyword>
<dbReference type="STRING" id="89065.SAMN05216605_101266"/>
<dbReference type="PROSITE" id="PS50977">
    <property type="entry name" value="HTH_TETR_2"/>
    <property type="match status" value="1"/>
</dbReference>
<dbReference type="RefSeq" id="WP_074749598.1">
    <property type="nucleotide sequence ID" value="NZ_FNCO01000001.1"/>
</dbReference>
<evidence type="ECO:0000256" key="2">
    <source>
        <dbReference type="ARBA" id="ARBA00023125"/>
    </source>
</evidence>
<dbReference type="GO" id="GO:0003677">
    <property type="term" value="F:DNA binding"/>
    <property type="evidence" value="ECO:0007669"/>
    <property type="project" value="UniProtKB-UniRule"/>
</dbReference>
<evidence type="ECO:0000256" key="1">
    <source>
        <dbReference type="ARBA" id="ARBA00023015"/>
    </source>
</evidence>
<dbReference type="SUPFAM" id="SSF48498">
    <property type="entry name" value="Tetracyclin repressor-like, C-terminal domain"/>
    <property type="match status" value="1"/>
</dbReference>
<evidence type="ECO:0000313" key="7">
    <source>
        <dbReference type="Proteomes" id="UP000182894"/>
    </source>
</evidence>
<proteinExistence type="predicted"/>
<dbReference type="OrthoDB" id="4541465at2"/>
<dbReference type="Gene3D" id="1.10.357.10">
    <property type="entry name" value="Tetracycline Repressor, domain 2"/>
    <property type="match status" value="1"/>
</dbReference>